<comment type="similarity">
    <text evidence="1">Belongs to the universal stress protein A family.</text>
</comment>
<dbReference type="Gene3D" id="3.40.50.620">
    <property type="entry name" value="HUPs"/>
    <property type="match status" value="2"/>
</dbReference>
<dbReference type="InterPro" id="IPR006015">
    <property type="entry name" value="Universal_stress_UspA"/>
</dbReference>
<evidence type="ECO:0000313" key="4">
    <source>
        <dbReference type="Proteomes" id="UP000011599"/>
    </source>
</evidence>
<feature type="domain" description="UspA" evidence="2">
    <location>
        <begin position="2"/>
        <end position="138"/>
    </location>
</feature>
<protein>
    <submittedName>
        <fullName evidence="3">UspA domain-containing protein</fullName>
    </submittedName>
</protein>
<gene>
    <name evidence="3" type="ORF">C496_03533</name>
</gene>
<feature type="domain" description="UspA" evidence="2">
    <location>
        <begin position="153"/>
        <end position="287"/>
    </location>
</feature>
<dbReference type="Proteomes" id="UP000011599">
    <property type="component" value="Unassembled WGS sequence"/>
</dbReference>
<dbReference type="EMBL" id="AOHW01000007">
    <property type="protein sequence ID" value="ELY45461.1"/>
    <property type="molecule type" value="Genomic_DNA"/>
</dbReference>
<evidence type="ECO:0000313" key="3">
    <source>
        <dbReference type="EMBL" id="ELY45461.1"/>
    </source>
</evidence>
<evidence type="ECO:0000259" key="2">
    <source>
        <dbReference type="Pfam" id="PF00582"/>
    </source>
</evidence>
<reference evidence="3 4" key="1">
    <citation type="journal article" date="2014" name="PLoS Genet.">
        <title>Phylogenetically driven sequencing of extremely halophilic archaea reveals strategies for static and dynamic osmo-response.</title>
        <authorList>
            <person name="Becker E.A."/>
            <person name="Seitzer P.M."/>
            <person name="Tritt A."/>
            <person name="Larsen D."/>
            <person name="Krusor M."/>
            <person name="Yao A.I."/>
            <person name="Wu D."/>
            <person name="Madern D."/>
            <person name="Eisen J.A."/>
            <person name="Darling A.E."/>
            <person name="Facciotti M.T."/>
        </authorList>
    </citation>
    <scope>NUCLEOTIDE SEQUENCE [LARGE SCALE GENOMIC DNA]</scope>
    <source>
        <strain evidence="3 4">GA33</strain>
    </source>
</reference>
<comment type="caution">
    <text evidence="3">The sequence shown here is derived from an EMBL/GenBank/DDBJ whole genome shotgun (WGS) entry which is preliminary data.</text>
</comment>
<dbReference type="PANTHER" id="PTHR46268">
    <property type="entry name" value="STRESS RESPONSE PROTEIN NHAX"/>
    <property type="match status" value="1"/>
</dbReference>
<dbReference type="InterPro" id="IPR006016">
    <property type="entry name" value="UspA"/>
</dbReference>
<accession>L9W875</accession>
<sequence>MPTDGSDGALVGAKRGIDLATTADAIVHVLSVVDTSEADAVSSVLEREDTEQRATVEAEAETAVDAVASLARDRDAELEVTTATERGTAFRVIDRYVDENGIDAVAMGTKGLTGLRRVVLGSVAENVLRTVGVPILVAPPDAEDTALTEETVENVLVPTDGSRGAAAAVDWGITLADAFDAMVHALYSVDTSRYPDRMEPDEVLTTLDQPGRGALEMVRERATEYGVSVTGTVATGPPARIILDYADDEIDFVVIGTHGRSGLERHLLGSVTENVVRNADVPVFCVPMDGD</sequence>
<dbReference type="PATRIC" id="fig|1114856.3.peg.728"/>
<dbReference type="PANTHER" id="PTHR46268:SF6">
    <property type="entry name" value="UNIVERSAL STRESS PROTEIN UP12"/>
    <property type="match status" value="1"/>
</dbReference>
<dbReference type="AlphaFoldDB" id="L9W875"/>
<evidence type="ECO:0000256" key="1">
    <source>
        <dbReference type="ARBA" id="ARBA00008791"/>
    </source>
</evidence>
<dbReference type="Pfam" id="PF00582">
    <property type="entry name" value="Usp"/>
    <property type="match status" value="2"/>
</dbReference>
<dbReference type="InterPro" id="IPR014729">
    <property type="entry name" value="Rossmann-like_a/b/a_fold"/>
</dbReference>
<keyword evidence="4" id="KW-1185">Reference proteome</keyword>
<organism evidence="3 4">
    <name type="scientific">Natronorubrum tibetense GA33</name>
    <dbReference type="NCBI Taxonomy" id="1114856"/>
    <lineage>
        <taxon>Archaea</taxon>
        <taxon>Methanobacteriati</taxon>
        <taxon>Methanobacteriota</taxon>
        <taxon>Stenosarchaea group</taxon>
        <taxon>Halobacteria</taxon>
        <taxon>Halobacteriales</taxon>
        <taxon>Natrialbaceae</taxon>
        <taxon>Natronorubrum</taxon>
    </lineage>
</organism>
<name>L9W875_9EURY</name>
<dbReference type="SUPFAM" id="SSF52402">
    <property type="entry name" value="Adenine nucleotide alpha hydrolases-like"/>
    <property type="match status" value="2"/>
</dbReference>
<proteinExistence type="inferred from homology"/>
<dbReference type="CDD" id="cd00293">
    <property type="entry name" value="USP-like"/>
    <property type="match status" value="2"/>
</dbReference>
<dbReference type="eggNOG" id="arCOG00449">
    <property type="taxonomic scope" value="Archaea"/>
</dbReference>
<dbReference type="PRINTS" id="PR01438">
    <property type="entry name" value="UNVRSLSTRESS"/>
</dbReference>